<name>A0A4S4LKJ3_9AGAM</name>
<dbReference type="EMBL" id="SGPK01000001">
    <property type="protein sequence ID" value="THH12387.1"/>
    <property type="molecule type" value="Genomic_DNA"/>
</dbReference>
<accession>A0A4S4LKJ3</accession>
<comment type="caution">
    <text evidence="2">The sequence shown here is derived from an EMBL/GenBank/DDBJ whole genome shotgun (WGS) entry which is preliminary data.</text>
</comment>
<gene>
    <name evidence="2" type="ORF">EW145_g44</name>
</gene>
<organism evidence="2 3">
    <name type="scientific">Phellinidium pouzarii</name>
    <dbReference type="NCBI Taxonomy" id="167371"/>
    <lineage>
        <taxon>Eukaryota</taxon>
        <taxon>Fungi</taxon>
        <taxon>Dikarya</taxon>
        <taxon>Basidiomycota</taxon>
        <taxon>Agaricomycotina</taxon>
        <taxon>Agaricomycetes</taxon>
        <taxon>Hymenochaetales</taxon>
        <taxon>Hymenochaetaceae</taxon>
        <taxon>Phellinidium</taxon>
    </lineage>
</organism>
<feature type="region of interest" description="Disordered" evidence="1">
    <location>
        <begin position="47"/>
        <end position="88"/>
    </location>
</feature>
<reference evidence="2 3" key="1">
    <citation type="submission" date="2019-02" db="EMBL/GenBank/DDBJ databases">
        <title>Genome sequencing of the rare red list fungi Phellinidium pouzarii.</title>
        <authorList>
            <person name="Buettner E."/>
            <person name="Kellner H."/>
        </authorList>
    </citation>
    <scope>NUCLEOTIDE SEQUENCE [LARGE SCALE GENOMIC DNA]</scope>
    <source>
        <strain evidence="2 3">DSM 108285</strain>
    </source>
</reference>
<dbReference type="AlphaFoldDB" id="A0A4S4LKJ3"/>
<protein>
    <submittedName>
        <fullName evidence="2">Uncharacterized protein</fullName>
    </submittedName>
</protein>
<evidence type="ECO:0000256" key="1">
    <source>
        <dbReference type="SAM" id="MobiDB-lite"/>
    </source>
</evidence>
<dbReference type="Gene3D" id="3.40.50.300">
    <property type="entry name" value="P-loop containing nucleotide triphosphate hydrolases"/>
    <property type="match status" value="1"/>
</dbReference>
<evidence type="ECO:0000313" key="3">
    <source>
        <dbReference type="Proteomes" id="UP000308199"/>
    </source>
</evidence>
<sequence length="294" mass="32750">MVLGLPPIKPELMEHGVRPFSNASKIENIIAGFNSLSTTTVKAAEPRNATLASTKDAKVAEKKRKNARGDRSGSAKRTRDELDEEEEAKMALDPDADEMSYVDSFGFGTISDADREALRAKWETTYEQGLLMMSEDDEDSDDEELDWVYERERLIPVPRPFEGGAEVLLERLDTVSVDIGRVLEEARRSLQLRKPGSFSDAFSLEVHNYAIKAGRYPILENAQVAGTLVANDVYCCDTSSFQIIQGPNMSGAYLLTDPHTFHTRTGSRHPDIRHRAREARMGAHTGAAHRDPVR</sequence>
<dbReference type="Proteomes" id="UP000308199">
    <property type="component" value="Unassembled WGS sequence"/>
</dbReference>
<keyword evidence="3" id="KW-1185">Reference proteome</keyword>
<dbReference type="InterPro" id="IPR027417">
    <property type="entry name" value="P-loop_NTPase"/>
</dbReference>
<evidence type="ECO:0000313" key="2">
    <source>
        <dbReference type="EMBL" id="THH12387.1"/>
    </source>
</evidence>
<feature type="compositionally biased region" description="Basic and acidic residues" evidence="1">
    <location>
        <begin position="67"/>
        <end position="80"/>
    </location>
</feature>
<dbReference type="OrthoDB" id="276261at2759"/>
<proteinExistence type="predicted"/>